<dbReference type="Pfam" id="PF18158">
    <property type="entry name" value="AidB_N"/>
    <property type="match status" value="1"/>
</dbReference>
<evidence type="ECO:0000313" key="9">
    <source>
        <dbReference type="Proteomes" id="UP000001225"/>
    </source>
</evidence>
<dbReference type="GO" id="GO:0003995">
    <property type="term" value="F:acyl-CoA dehydrogenase activity"/>
    <property type="evidence" value="ECO:0007669"/>
    <property type="project" value="InterPro"/>
</dbReference>
<keyword evidence="4" id="KW-0274">FAD</keyword>
<evidence type="ECO:0000259" key="7">
    <source>
        <dbReference type="Pfam" id="PF18158"/>
    </source>
</evidence>
<evidence type="ECO:0000259" key="5">
    <source>
        <dbReference type="Pfam" id="PF00441"/>
    </source>
</evidence>
<dbReference type="SUPFAM" id="SSF47203">
    <property type="entry name" value="Acyl-CoA dehydrogenase C-terminal domain-like"/>
    <property type="match status" value="1"/>
</dbReference>
<dbReference type="PANTHER" id="PTHR42707">
    <property type="entry name" value="ACYL-COA DEHYDROGENASE"/>
    <property type="match status" value="1"/>
</dbReference>
<dbReference type="SUPFAM" id="SSF56645">
    <property type="entry name" value="Acyl-CoA dehydrogenase NM domain-like"/>
    <property type="match status" value="1"/>
</dbReference>
<dbReference type="InterPro" id="IPR009100">
    <property type="entry name" value="AcylCoA_DH/oxidase_NM_dom_sf"/>
</dbReference>
<comment type="cofactor">
    <cofactor evidence="1">
        <name>FAD</name>
        <dbReference type="ChEBI" id="CHEBI:57692"/>
    </cofactor>
</comment>
<dbReference type="InterPro" id="IPR052904">
    <property type="entry name" value="Acyl-CoA_dehydrogenase-like"/>
</dbReference>
<protein>
    <submittedName>
        <fullName evidence="8">Acyl-CoA dehydrogenase</fullName>
        <ecNumber evidence="8">1.3.99.-</ecNumber>
    </submittedName>
</protein>
<dbReference type="eggNOG" id="COG1960">
    <property type="taxonomic scope" value="Bacteria"/>
</dbReference>
<dbReference type="PROSITE" id="PS00072">
    <property type="entry name" value="ACYL_COA_DH_1"/>
    <property type="match status" value="1"/>
</dbReference>
<evidence type="ECO:0000313" key="8">
    <source>
        <dbReference type="EMBL" id="CAP42295.1"/>
    </source>
</evidence>
<dbReference type="InterPro" id="IPR006089">
    <property type="entry name" value="Acyl-CoA_DH_CS"/>
</dbReference>
<dbReference type="AlphaFoldDB" id="A9IJV3"/>
<dbReference type="EMBL" id="AM902716">
    <property type="protein sequence ID" value="CAP42295.1"/>
    <property type="molecule type" value="Genomic_DNA"/>
</dbReference>
<comment type="similarity">
    <text evidence="2">Belongs to the acyl-CoA dehydrogenase family.</text>
</comment>
<feature type="domain" description="Acyl-CoA oxidase/dehydrogenase middle" evidence="6">
    <location>
        <begin position="185"/>
        <end position="282"/>
    </location>
</feature>
<dbReference type="Gene3D" id="2.40.110.20">
    <property type="match status" value="1"/>
</dbReference>
<reference evidence="8 9" key="1">
    <citation type="journal article" date="2008" name="BMC Genomics">
        <title>The missing link: Bordetella petrii is endowed with both the metabolic versatility of environmental bacteria and virulence traits of pathogenic Bordetellae.</title>
        <authorList>
            <person name="Gross R."/>
            <person name="Guzman C.A."/>
            <person name="Sebaihia M."/>
            <person name="Martins Dos Santos V.A."/>
            <person name="Pieper D.H."/>
            <person name="Koebnik R."/>
            <person name="Lechner M."/>
            <person name="Bartels D."/>
            <person name="Buhrmester J."/>
            <person name="Choudhuri J.V."/>
            <person name="Ebensen T."/>
            <person name="Gaigalat L."/>
            <person name="Herrmann S."/>
            <person name="Khachane A.N."/>
            <person name="Larisch C."/>
            <person name="Link S."/>
            <person name="Linke B."/>
            <person name="Meyer F."/>
            <person name="Mormann S."/>
            <person name="Nakunst D."/>
            <person name="Rueckert C."/>
            <person name="Schneiker-Bekel S."/>
            <person name="Schulze K."/>
            <person name="Vorhoelter F.J."/>
            <person name="Yevsa T."/>
            <person name="Engle J.T."/>
            <person name="Goldman W.E."/>
            <person name="Puehler A."/>
            <person name="Goebel U.B."/>
            <person name="Goesmann A."/>
            <person name="Bloecker H."/>
            <person name="Kaiser O."/>
            <person name="Martinez-Arias R."/>
        </authorList>
    </citation>
    <scope>NUCLEOTIDE SEQUENCE [LARGE SCALE GENOMIC DNA]</scope>
    <source>
        <strain evidence="9">ATCC BAA-461 / DSM 12804 / CCUG 43448 / CIP 107267 / Se-1111R</strain>
    </source>
</reference>
<evidence type="ECO:0000256" key="4">
    <source>
        <dbReference type="ARBA" id="ARBA00022827"/>
    </source>
</evidence>
<dbReference type="Pfam" id="PF00441">
    <property type="entry name" value="Acyl-CoA_dh_1"/>
    <property type="match status" value="1"/>
</dbReference>
<evidence type="ECO:0000256" key="2">
    <source>
        <dbReference type="ARBA" id="ARBA00009347"/>
    </source>
</evidence>
<dbReference type="Gene3D" id="6.10.250.600">
    <property type="match status" value="1"/>
</dbReference>
<sequence>MPPFQTHTVVNQVAPLEDYSLYDTDPALNQAVLREGAADAVAELREHGAWLGRGHVLAAAEQANRCSPRWHGYDRNGHRVDQIEFHAAWHALLAGIVSRGLHSHAWLRPAPGAQVARAAAYLMQGQIEAGTLCPTTMTYAAVPLLQAEPAGVIDFGRQWLPALASRDYDSADAPLAAKRGALIGMGLTEKQGGSDLRAIATRAEPVGQGGRGAAYLLTGHKWFLSVPHADAHLVLANTDAGPGCFFVPRWTPDGPRNAVRIRRLKDKLGNRSNASGEVEFEQAWGMLMGEPGRGLPLLLQMAATTRLDCVLGSAALLRQAVVQAAHHAQHRQAFGRALASQPLMRQVLADLALESEAAMAWALRLARAVDERHQPAARALVRVGTPAAKLWVCKRAIAAIAECMEVWGGNGYVEESPLPRLYREAPVNSIWEGSGSIMALDVLRALQRDPDCLQALHDELDPARGAWPAYDQAWQAWRELAARQAGSEADPAQARRLAAGLARLWQAALLIRHAPAAVADAFVASRLADAGGIAGELPTGADLDAILARAWPGIC</sequence>
<name>A9IJV3_BORPD</name>
<dbReference type="PROSITE" id="PS00073">
    <property type="entry name" value="ACYL_COA_DH_2"/>
    <property type="match status" value="1"/>
</dbReference>
<dbReference type="InterPro" id="IPR009075">
    <property type="entry name" value="AcylCo_DH/oxidase_C"/>
</dbReference>
<proteinExistence type="inferred from homology"/>
<dbReference type="NCBIfam" id="NF008594">
    <property type="entry name" value="PRK11561.1"/>
    <property type="match status" value="1"/>
</dbReference>
<feature type="domain" description="Acyl-CoA dehydrogenase/oxidase C-terminal" evidence="5">
    <location>
        <begin position="292"/>
        <end position="446"/>
    </location>
</feature>
<dbReference type="Gene3D" id="1.20.140.10">
    <property type="entry name" value="Butyryl-CoA Dehydrogenase, subunit A, domain 3"/>
    <property type="match status" value="1"/>
</dbReference>
<evidence type="ECO:0000256" key="3">
    <source>
        <dbReference type="ARBA" id="ARBA00022630"/>
    </source>
</evidence>
<keyword evidence="8" id="KW-0560">Oxidoreductase</keyword>
<keyword evidence="9" id="KW-1185">Reference proteome</keyword>
<dbReference type="InterPro" id="IPR006091">
    <property type="entry name" value="Acyl-CoA_Oxase/DH_mid-dom"/>
</dbReference>
<organism evidence="8 9">
    <name type="scientific">Bordetella petrii (strain ATCC BAA-461 / DSM 12804 / CCUG 43448 / CIP 107267 / Se-1111R)</name>
    <dbReference type="NCBI Taxonomy" id="340100"/>
    <lineage>
        <taxon>Bacteria</taxon>
        <taxon>Pseudomonadati</taxon>
        <taxon>Pseudomonadota</taxon>
        <taxon>Betaproteobacteria</taxon>
        <taxon>Burkholderiales</taxon>
        <taxon>Alcaligenaceae</taxon>
        <taxon>Bordetella</taxon>
    </lineage>
</organism>
<dbReference type="PANTHER" id="PTHR42707:SF3">
    <property type="entry name" value="ACYL-COA DEHYDROGENASE AIDB-RELATED"/>
    <property type="match status" value="1"/>
</dbReference>
<gene>
    <name evidence="8" type="ordered locus">Bpet1956</name>
</gene>
<dbReference type="InterPro" id="IPR036250">
    <property type="entry name" value="AcylCo_DH-like_C"/>
</dbReference>
<dbReference type="STRING" id="94624.Bpet1956"/>
<keyword evidence="3" id="KW-0285">Flavoprotein</keyword>
<dbReference type="InterPro" id="IPR041504">
    <property type="entry name" value="AidB_N"/>
</dbReference>
<feature type="domain" description="Adaptive response protein AidB N-terminal" evidence="7">
    <location>
        <begin position="11"/>
        <end position="170"/>
    </location>
</feature>
<dbReference type="KEGG" id="bpt:Bpet1956"/>
<dbReference type="EC" id="1.3.99.-" evidence="8"/>
<dbReference type="Pfam" id="PF02770">
    <property type="entry name" value="Acyl-CoA_dh_M"/>
    <property type="match status" value="1"/>
</dbReference>
<accession>A9IJV3</accession>
<evidence type="ECO:0000256" key="1">
    <source>
        <dbReference type="ARBA" id="ARBA00001974"/>
    </source>
</evidence>
<dbReference type="Proteomes" id="UP000001225">
    <property type="component" value="Chromosome"/>
</dbReference>
<evidence type="ECO:0000259" key="6">
    <source>
        <dbReference type="Pfam" id="PF02770"/>
    </source>
</evidence>